<dbReference type="Gene3D" id="3.30.700.10">
    <property type="entry name" value="Glycoprotein, Type 4 Pilin"/>
    <property type="match status" value="1"/>
</dbReference>
<keyword evidence="1" id="KW-1133">Transmembrane helix</keyword>
<gene>
    <name evidence="2" type="ORF">GCM10009332_30520</name>
</gene>
<keyword evidence="3" id="KW-1185">Reference proteome</keyword>
<dbReference type="PROSITE" id="PS00409">
    <property type="entry name" value="PROKAR_NTER_METHYL"/>
    <property type="match status" value="1"/>
</dbReference>
<dbReference type="SUPFAM" id="SSF54523">
    <property type="entry name" value="Pili subunits"/>
    <property type="match status" value="1"/>
</dbReference>
<dbReference type="EMBL" id="BMPZ01000011">
    <property type="protein sequence ID" value="GGI91135.1"/>
    <property type="molecule type" value="Genomic_DNA"/>
</dbReference>
<evidence type="ECO:0000313" key="3">
    <source>
        <dbReference type="Proteomes" id="UP000613743"/>
    </source>
</evidence>
<dbReference type="InterPro" id="IPR012902">
    <property type="entry name" value="N_methyl_site"/>
</dbReference>
<name>A0A917JZ92_9GAMM</name>
<keyword evidence="1" id="KW-0472">Membrane</keyword>
<keyword evidence="1" id="KW-0812">Transmembrane</keyword>
<evidence type="ECO:0000256" key="1">
    <source>
        <dbReference type="SAM" id="Phobius"/>
    </source>
</evidence>
<reference evidence="2" key="1">
    <citation type="journal article" date="2014" name="Int. J. Syst. Evol. Microbiol.">
        <title>Complete genome sequence of Corynebacterium casei LMG S-19264T (=DSM 44701T), isolated from a smear-ripened cheese.</title>
        <authorList>
            <consortium name="US DOE Joint Genome Institute (JGI-PGF)"/>
            <person name="Walter F."/>
            <person name="Albersmeier A."/>
            <person name="Kalinowski J."/>
            <person name="Ruckert C."/>
        </authorList>
    </citation>
    <scope>NUCLEOTIDE SEQUENCE</scope>
    <source>
        <strain evidence="2">JCM 30804</strain>
    </source>
</reference>
<reference evidence="2" key="2">
    <citation type="submission" date="2020-09" db="EMBL/GenBank/DDBJ databases">
        <authorList>
            <person name="Sun Q."/>
            <person name="Ohkuma M."/>
        </authorList>
    </citation>
    <scope>NUCLEOTIDE SEQUENCE</scope>
    <source>
        <strain evidence="2">JCM 30804</strain>
    </source>
</reference>
<dbReference type="AlphaFoldDB" id="A0A917JZ92"/>
<protein>
    <recommendedName>
        <fullName evidence="4">Prepilin-type N-terminal cleavage/methylation domain-containing protein</fullName>
    </recommendedName>
</protein>
<comment type="caution">
    <text evidence="2">The sequence shown here is derived from an EMBL/GenBank/DDBJ whole genome shotgun (WGS) entry which is preliminary data.</text>
</comment>
<dbReference type="Pfam" id="PF07963">
    <property type="entry name" value="N_methyl"/>
    <property type="match status" value="1"/>
</dbReference>
<proteinExistence type="predicted"/>
<dbReference type="Proteomes" id="UP000613743">
    <property type="component" value="Unassembled WGS sequence"/>
</dbReference>
<sequence>MTHSRNTFSNNYQSIRGFTLIELVVVIIILAIIGVVVAPKFMSLTRDSYQANMQGVAGAIKSATALVHSKCVVDTSCDESAAPAAGNGLGNRIIVQGESITLAYGYPRHTAAGIARAINIEDFADGGDFRLTTYTASGRPGLRIRPNQQYDANDCEIKYSQPLSAGETPFISIDIDNC</sequence>
<evidence type="ECO:0008006" key="4">
    <source>
        <dbReference type="Google" id="ProtNLM"/>
    </source>
</evidence>
<accession>A0A917JZ92</accession>
<dbReference type="RefSeq" id="WP_188922533.1">
    <property type="nucleotide sequence ID" value="NZ_BMPZ01000011.1"/>
</dbReference>
<organism evidence="2 3">
    <name type="scientific">Shewanella gelidii</name>
    <dbReference type="NCBI Taxonomy" id="1642821"/>
    <lineage>
        <taxon>Bacteria</taxon>
        <taxon>Pseudomonadati</taxon>
        <taxon>Pseudomonadota</taxon>
        <taxon>Gammaproteobacteria</taxon>
        <taxon>Alteromonadales</taxon>
        <taxon>Shewanellaceae</taxon>
        <taxon>Shewanella</taxon>
    </lineage>
</organism>
<dbReference type="InterPro" id="IPR045584">
    <property type="entry name" value="Pilin-like"/>
</dbReference>
<feature type="transmembrane region" description="Helical" evidence="1">
    <location>
        <begin position="20"/>
        <end position="38"/>
    </location>
</feature>
<evidence type="ECO:0000313" key="2">
    <source>
        <dbReference type="EMBL" id="GGI91135.1"/>
    </source>
</evidence>
<dbReference type="NCBIfam" id="TIGR02532">
    <property type="entry name" value="IV_pilin_GFxxxE"/>
    <property type="match status" value="1"/>
</dbReference>